<evidence type="ECO:0000313" key="2">
    <source>
        <dbReference type="Proteomes" id="UP001152795"/>
    </source>
</evidence>
<dbReference type="EMBL" id="CACRXK020009176">
    <property type="protein sequence ID" value="CAB4016582.1"/>
    <property type="molecule type" value="Genomic_DNA"/>
</dbReference>
<dbReference type="PANTHER" id="PTHR47510">
    <property type="entry name" value="REVERSE TRANSCRIPTASE DOMAIN-CONTAINING PROTEIN"/>
    <property type="match status" value="1"/>
</dbReference>
<name>A0A7D9EUB1_PARCT</name>
<accession>A0A7D9EUB1</accession>
<reference evidence="1" key="1">
    <citation type="submission" date="2020-04" db="EMBL/GenBank/DDBJ databases">
        <authorList>
            <person name="Alioto T."/>
            <person name="Alioto T."/>
            <person name="Gomez Garrido J."/>
        </authorList>
    </citation>
    <scope>NUCLEOTIDE SEQUENCE</scope>
    <source>
        <strain evidence="1">A484AB</strain>
    </source>
</reference>
<dbReference type="AlphaFoldDB" id="A0A7D9EUB1"/>
<dbReference type="OrthoDB" id="5969729at2759"/>
<keyword evidence="2" id="KW-1185">Reference proteome</keyword>
<proteinExistence type="predicted"/>
<dbReference type="Proteomes" id="UP001152795">
    <property type="component" value="Unassembled WGS sequence"/>
</dbReference>
<sequence>MNQKDCECMLSAFDETVKIGMNSIMPIKSIKVYPKDAPWMTIKLKELIRLRQLAFHSNKEGSEYKTLRTKVNRERKTSKAKFYSFKVEDLKGKNPKQWWKEINRLSGAFTLRSTDSGDLLNKLQAIPELQDMPRRDIANQLNAAFLEPLQAFHLLDPTTVRVPLENDSDILQLPVY</sequence>
<dbReference type="PANTHER" id="PTHR47510:SF3">
    <property type="entry name" value="ENDO_EXONUCLEASE_PHOSPHATASE DOMAIN-CONTAINING PROTEIN"/>
    <property type="match status" value="1"/>
</dbReference>
<comment type="caution">
    <text evidence="1">The sequence shown here is derived from an EMBL/GenBank/DDBJ whole genome shotgun (WGS) entry which is preliminary data.</text>
</comment>
<organism evidence="1 2">
    <name type="scientific">Paramuricea clavata</name>
    <name type="common">Red gorgonian</name>
    <name type="synonym">Violescent sea-whip</name>
    <dbReference type="NCBI Taxonomy" id="317549"/>
    <lineage>
        <taxon>Eukaryota</taxon>
        <taxon>Metazoa</taxon>
        <taxon>Cnidaria</taxon>
        <taxon>Anthozoa</taxon>
        <taxon>Octocorallia</taxon>
        <taxon>Malacalcyonacea</taxon>
        <taxon>Plexauridae</taxon>
        <taxon>Paramuricea</taxon>
    </lineage>
</organism>
<gene>
    <name evidence="1" type="ORF">PACLA_8A064090</name>
</gene>
<evidence type="ECO:0000313" key="1">
    <source>
        <dbReference type="EMBL" id="CAB4016582.1"/>
    </source>
</evidence>
<protein>
    <submittedName>
        <fullName evidence="1">Uncharacterized protein</fullName>
    </submittedName>
</protein>